<feature type="coiled-coil region" evidence="2">
    <location>
        <begin position="396"/>
        <end position="423"/>
    </location>
</feature>
<keyword evidence="5" id="KW-1185">Reference proteome</keyword>
<keyword evidence="1" id="KW-0802">TPR repeat</keyword>
<feature type="repeat" description="TPR" evidence="1">
    <location>
        <begin position="438"/>
        <end position="471"/>
    </location>
</feature>
<sequence>MKPHLASVRPNFLPQRIPASMLLVVLAICGPASASASDEAQHVFAQVSPSVVTIIATINGGASVGQGSGVVVGHEQVATNCHVVSDADQLSVRHGAAELSARWIGADRSRDLCLLAVDGLQARPVSVRASASLLSGERVFAVGNPLGFGLSVTSGLVSHFPIVDGEQLILSSAPQSPGSSGGGLFDSEGRLIGLTTSVFSAGQNLNLALPADWINELADRGVQAPLSPEVPSAEPRWVADANVLRGTARWTELEHFARRWIIAQPTSARAHLEFARAVSRLGRTQEAETSLREALRLDDHSAESWRVLAITLHDAGRHSEAEWALARAETLLPGDAGVAALRAHWLLAAGDAQSAKTSIERAIVLDPFSYGNWNLLGSIRRALGEPDAAQRAFQTALDLNGNNAEARNALARLLAEAGRADEAHRALTAGRGDERTDASTWLALGITDYNRQRYVTAEDAFRKAVKADPEFAEGWEKLGMTLARTLRDDELTTVLEHVLRLDPTLFEARLERAALRARRGDVAGAASDARHLTEIAPDEPRAWRTLAIHSIAAQDLHTAVEAYRHVDTLGKAGVDDLVDLGDLLGKIGNRGAALEAFARAERIDPRHSRMLGNLASFHGRNGDIEKAQVYLDRALASDPRNANALSSKAYILLLRGQPSAAVSILEQAVLYDPKLANAWINLGHAHLRNRDVGRAIPALEKSLTLAPKALDAQLYLAQAYLSIRDAAKARAYAETILTQHPELPAALGIATLANLMAGDSQRAASAFVLLRKHDSRVAENIRAQALAANLPGAAALPSP</sequence>
<dbReference type="SMART" id="SM00028">
    <property type="entry name" value="TPR"/>
    <property type="match status" value="11"/>
</dbReference>
<accession>A0A323UTQ0</accession>
<dbReference type="Proteomes" id="UP000248259">
    <property type="component" value="Unassembled WGS sequence"/>
</dbReference>
<keyword evidence="3" id="KW-0732">Signal</keyword>
<dbReference type="InterPro" id="IPR043504">
    <property type="entry name" value="Peptidase_S1_PA_chymotrypsin"/>
</dbReference>
<dbReference type="GO" id="GO:0097363">
    <property type="term" value="F:protein O-acetylglucosaminyltransferase activity"/>
    <property type="evidence" value="ECO:0007669"/>
    <property type="project" value="TreeGrafter"/>
</dbReference>
<dbReference type="PANTHER" id="PTHR44366">
    <property type="entry name" value="UDP-N-ACETYLGLUCOSAMINE--PEPTIDE N-ACETYLGLUCOSAMINYLTRANSFERASE 110 KDA SUBUNIT"/>
    <property type="match status" value="1"/>
</dbReference>
<dbReference type="InterPro" id="IPR011990">
    <property type="entry name" value="TPR-like_helical_dom_sf"/>
</dbReference>
<feature type="repeat" description="TPR" evidence="1">
    <location>
        <begin position="574"/>
        <end position="607"/>
    </location>
</feature>
<feature type="repeat" description="TPR" evidence="1">
    <location>
        <begin position="676"/>
        <end position="709"/>
    </location>
</feature>
<evidence type="ECO:0000313" key="5">
    <source>
        <dbReference type="Proteomes" id="UP000248259"/>
    </source>
</evidence>
<dbReference type="Pfam" id="PF13432">
    <property type="entry name" value="TPR_16"/>
    <property type="match status" value="2"/>
</dbReference>
<dbReference type="EMBL" id="QKOE01000018">
    <property type="protein sequence ID" value="PZA15050.1"/>
    <property type="molecule type" value="Genomic_DNA"/>
</dbReference>
<dbReference type="Gene3D" id="2.40.10.10">
    <property type="entry name" value="Trypsin-like serine proteases"/>
    <property type="match status" value="2"/>
</dbReference>
<feature type="chain" id="PRO_5016333603" description="Serine protease" evidence="3">
    <location>
        <begin position="37"/>
        <end position="799"/>
    </location>
</feature>
<dbReference type="PRINTS" id="PR00834">
    <property type="entry name" value="PROTEASES2C"/>
</dbReference>
<evidence type="ECO:0000256" key="2">
    <source>
        <dbReference type="SAM" id="Coils"/>
    </source>
</evidence>
<dbReference type="Pfam" id="PF14559">
    <property type="entry name" value="TPR_19"/>
    <property type="match status" value="2"/>
</dbReference>
<dbReference type="InterPro" id="IPR001940">
    <property type="entry name" value="Peptidase_S1C"/>
</dbReference>
<dbReference type="InterPro" id="IPR037919">
    <property type="entry name" value="OGT"/>
</dbReference>
<dbReference type="GO" id="GO:0006508">
    <property type="term" value="P:proteolysis"/>
    <property type="evidence" value="ECO:0007669"/>
    <property type="project" value="InterPro"/>
</dbReference>
<comment type="caution">
    <text evidence="4">The sequence shown here is derived from an EMBL/GenBank/DDBJ whole genome shotgun (WGS) entry which is preliminary data.</text>
</comment>
<dbReference type="PROSITE" id="PS50005">
    <property type="entry name" value="TPR"/>
    <property type="match status" value="5"/>
</dbReference>
<proteinExistence type="predicted"/>
<evidence type="ECO:0008006" key="6">
    <source>
        <dbReference type="Google" id="ProtNLM"/>
    </source>
</evidence>
<dbReference type="OrthoDB" id="8559002at2"/>
<dbReference type="Pfam" id="PF13365">
    <property type="entry name" value="Trypsin_2"/>
    <property type="match status" value="1"/>
</dbReference>
<dbReference type="InterPro" id="IPR019734">
    <property type="entry name" value="TPR_rpt"/>
</dbReference>
<dbReference type="InterPro" id="IPR009003">
    <property type="entry name" value="Peptidase_S1_PA"/>
</dbReference>
<feature type="repeat" description="TPR" evidence="1">
    <location>
        <begin position="608"/>
        <end position="641"/>
    </location>
</feature>
<evidence type="ECO:0000256" key="1">
    <source>
        <dbReference type="PROSITE-ProRule" id="PRU00339"/>
    </source>
</evidence>
<protein>
    <recommendedName>
        <fullName evidence="6">Serine protease</fullName>
    </recommendedName>
</protein>
<evidence type="ECO:0000313" key="4">
    <source>
        <dbReference type="EMBL" id="PZA15050.1"/>
    </source>
</evidence>
<feature type="signal peptide" evidence="3">
    <location>
        <begin position="1"/>
        <end position="36"/>
    </location>
</feature>
<dbReference type="PANTHER" id="PTHR44366:SF1">
    <property type="entry name" value="UDP-N-ACETYLGLUCOSAMINE--PEPTIDE N-ACETYLGLUCOSAMINYLTRANSFERASE 110 KDA SUBUNIT"/>
    <property type="match status" value="1"/>
</dbReference>
<dbReference type="SUPFAM" id="SSF50494">
    <property type="entry name" value="Trypsin-like serine proteases"/>
    <property type="match status" value="1"/>
</dbReference>
<reference evidence="4 5" key="1">
    <citation type="submission" date="2018-06" db="EMBL/GenBank/DDBJ databases">
        <title>Azoarcus communis strain SWub3 genome.</title>
        <authorList>
            <person name="Zorraquino Salvo V."/>
            <person name="Toubiana D."/>
            <person name="Blumwald E."/>
        </authorList>
    </citation>
    <scope>NUCLEOTIDE SEQUENCE [LARGE SCALE GENOMIC DNA]</scope>
    <source>
        <strain evidence="4 5">SWub3</strain>
    </source>
</reference>
<dbReference type="Gene3D" id="1.25.40.10">
    <property type="entry name" value="Tetratricopeptide repeat domain"/>
    <property type="match status" value="4"/>
</dbReference>
<gene>
    <name evidence="4" type="ORF">DNK49_18810</name>
</gene>
<dbReference type="GO" id="GO:0006493">
    <property type="term" value="P:protein O-linked glycosylation"/>
    <property type="evidence" value="ECO:0007669"/>
    <property type="project" value="InterPro"/>
</dbReference>
<dbReference type="GO" id="GO:0004252">
    <property type="term" value="F:serine-type endopeptidase activity"/>
    <property type="evidence" value="ECO:0007669"/>
    <property type="project" value="InterPro"/>
</dbReference>
<evidence type="ECO:0000256" key="3">
    <source>
        <dbReference type="SAM" id="SignalP"/>
    </source>
</evidence>
<dbReference type="AlphaFoldDB" id="A0A323UTQ0"/>
<keyword evidence="2" id="KW-0175">Coiled coil</keyword>
<organism evidence="4 5">
    <name type="scientific">Parazoarcus communis SWub3 = DSM 12120</name>
    <dbReference type="NCBI Taxonomy" id="1121029"/>
    <lineage>
        <taxon>Bacteria</taxon>
        <taxon>Pseudomonadati</taxon>
        <taxon>Pseudomonadota</taxon>
        <taxon>Betaproteobacteria</taxon>
        <taxon>Rhodocyclales</taxon>
        <taxon>Zoogloeaceae</taxon>
        <taxon>Parazoarcus</taxon>
    </lineage>
</organism>
<feature type="repeat" description="TPR" evidence="1">
    <location>
        <begin position="370"/>
        <end position="403"/>
    </location>
</feature>
<dbReference type="SUPFAM" id="SSF48452">
    <property type="entry name" value="TPR-like"/>
    <property type="match status" value="2"/>
</dbReference>
<name>A0A323UTQ0_9RHOO</name>
<dbReference type="RefSeq" id="WP_110528239.1">
    <property type="nucleotide sequence ID" value="NZ_QKOE01000018.1"/>
</dbReference>